<dbReference type="CDD" id="cd00085">
    <property type="entry name" value="HNHc"/>
    <property type="match status" value="1"/>
</dbReference>
<gene>
    <name evidence="3" type="ORF">J2S15_003271</name>
</gene>
<dbReference type="Pfam" id="PF01844">
    <property type="entry name" value="HNH"/>
    <property type="match status" value="1"/>
</dbReference>
<dbReference type="InterPro" id="IPR044925">
    <property type="entry name" value="His-Me_finger_sf"/>
</dbReference>
<dbReference type="RefSeq" id="WP_307410209.1">
    <property type="nucleotide sequence ID" value="NZ_JAUSUR010000007.1"/>
</dbReference>
<dbReference type="InterPro" id="IPR006829">
    <property type="entry name" value="LXG_dom"/>
</dbReference>
<accession>A0ABU0E6I9</accession>
<dbReference type="Proteomes" id="UP001230220">
    <property type="component" value="Unassembled WGS sequence"/>
</dbReference>
<dbReference type="PANTHER" id="PTHR34319:SF7">
    <property type="entry name" value="HNH ENDONUCLEASE DOMAIN-CONTAINING PROTEIN"/>
    <property type="match status" value="1"/>
</dbReference>
<dbReference type="EMBL" id="JAUSUR010000007">
    <property type="protein sequence ID" value="MDQ0362517.1"/>
    <property type="molecule type" value="Genomic_DNA"/>
</dbReference>
<dbReference type="InterPro" id="IPR052947">
    <property type="entry name" value="T6SS_Hcp1_domain"/>
</dbReference>
<organism evidence="3 4">
    <name type="scientific">Breznakia pachnodae</name>
    <dbReference type="NCBI Taxonomy" id="265178"/>
    <lineage>
        <taxon>Bacteria</taxon>
        <taxon>Bacillati</taxon>
        <taxon>Bacillota</taxon>
        <taxon>Erysipelotrichia</taxon>
        <taxon>Erysipelotrichales</taxon>
        <taxon>Erysipelotrichaceae</taxon>
        <taxon>Breznakia</taxon>
    </lineage>
</organism>
<evidence type="ECO:0000313" key="3">
    <source>
        <dbReference type="EMBL" id="MDQ0362517.1"/>
    </source>
</evidence>
<feature type="domain" description="LXG" evidence="2">
    <location>
        <begin position="1"/>
        <end position="218"/>
    </location>
</feature>
<reference evidence="3 4" key="1">
    <citation type="submission" date="2023-07" db="EMBL/GenBank/DDBJ databases">
        <title>Genomic Encyclopedia of Type Strains, Phase IV (KMG-IV): sequencing the most valuable type-strain genomes for metagenomic binning, comparative biology and taxonomic classification.</title>
        <authorList>
            <person name="Goeker M."/>
        </authorList>
    </citation>
    <scope>NUCLEOTIDE SEQUENCE [LARGE SCALE GENOMIC DNA]</scope>
    <source>
        <strain evidence="3 4">DSM 16784</strain>
    </source>
</reference>
<dbReference type="InterPro" id="IPR003615">
    <property type="entry name" value="HNH_nuc"/>
</dbReference>
<comment type="caution">
    <text evidence="3">The sequence shown here is derived from an EMBL/GenBank/DDBJ whole genome shotgun (WGS) entry which is preliminary data.</text>
</comment>
<dbReference type="PROSITE" id="PS51756">
    <property type="entry name" value="LXG"/>
    <property type="match status" value="1"/>
</dbReference>
<keyword evidence="4" id="KW-1185">Reference proteome</keyword>
<dbReference type="InterPro" id="IPR002711">
    <property type="entry name" value="HNH"/>
</dbReference>
<dbReference type="PANTHER" id="PTHR34319">
    <property type="entry name" value="MAJOR EXPORTED PROTEIN"/>
    <property type="match status" value="1"/>
</dbReference>
<name>A0ABU0E6I9_9FIRM</name>
<sequence>MSINMYLDEVQTQTQYANKLAVAYRNYAGKIDDVIQAYYNSELSGKAYDSNKEYFLSVYTPLSRGLKLVSNSLMNAHYMFPLMYESDVYTGNIEEHKLEEQIRQCKNYIYLLDSIQQGLPYMDWYLEQNIEAMERLLRALTQRLASFRAFNHESPRIFDDVLSLIDKVEVGLTLVESGKGYDELTQSFNIKGLDLSWANEINKIADERKYRTTMREQELELQGQVFKEGFEKKQYVSVDIYGQQKMMWLDNPPYISQEDIQFNDKYELWLNEMADLYGKEVIFGESKDIDYLSQMAWEAREGIDYYSGIKLTDTEILQRKSALLSYGVNTGIGIYWSTYKERMIKKEQGNFVYKLGKDKTAVELKGVKTQEITLTKTDDKTYIQLQKDYNGIRNQFIKDFANTYSSDLSSMGFTDKDIYRMQNGYVPEGYQVHHIIPLKLGGTNDYSNLVLIKNDPYHKTITAYQNSLTQCLDPGMSITLDWPVLKGNYYYNGGR</sequence>
<evidence type="ECO:0000259" key="2">
    <source>
        <dbReference type="PROSITE" id="PS51756"/>
    </source>
</evidence>
<dbReference type="SUPFAM" id="SSF54060">
    <property type="entry name" value="His-Me finger endonucleases"/>
    <property type="match status" value="1"/>
</dbReference>
<evidence type="ECO:0000256" key="1">
    <source>
        <dbReference type="ARBA" id="ARBA00034117"/>
    </source>
</evidence>
<protein>
    <recommendedName>
        <fullName evidence="2">LXG domain-containing protein</fullName>
    </recommendedName>
</protein>
<evidence type="ECO:0000313" key="4">
    <source>
        <dbReference type="Proteomes" id="UP001230220"/>
    </source>
</evidence>
<comment type="similarity">
    <text evidence="1">In the N-terminal section; belongs to the LXG family.</text>
</comment>
<proteinExistence type="inferred from homology"/>